<gene>
    <name evidence="2" type="ORF">JI435_003120</name>
</gene>
<dbReference type="PANTHER" id="PTHR43157:SF22">
    <property type="entry name" value="SHORT-CHAIN DEHYDROGENASE_REDUCTASE PHMF"/>
    <property type="match status" value="1"/>
</dbReference>
<dbReference type="OrthoDB" id="542013at2759"/>
<dbReference type="InterPro" id="IPR002347">
    <property type="entry name" value="SDR_fam"/>
</dbReference>
<name>A0A7U2HUI9_PHANO</name>
<dbReference type="GO" id="GO:0016491">
    <property type="term" value="F:oxidoreductase activity"/>
    <property type="evidence" value="ECO:0007669"/>
    <property type="project" value="UniProtKB-KW"/>
</dbReference>
<accession>A0A7U2HUI9</accession>
<dbReference type="OMA" id="FWHHDIL"/>
<protein>
    <submittedName>
        <fullName evidence="2">Short-chain dehydrogenase/reductase phmF</fullName>
    </submittedName>
</protein>
<dbReference type="EMBL" id="CP069023">
    <property type="protein sequence ID" value="QRC90794.1"/>
    <property type="molecule type" value="Genomic_DNA"/>
</dbReference>
<dbReference type="Proteomes" id="UP000663193">
    <property type="component" value="Chromosome 1"/>
</dbReference>
<evidence type="ECO:0000313" key="2">
    <source>
        <dbReference type="EMBL" id="QRC90794.1"/>
    </source>
</evidence>
<dbReference type="InterPro" id="IPR036291">
    <property type="entry name" value="NAD(P)-bd_dom_sf"/>
</dbReference>
<dbReference type="SMR" id="A0A7U2HUI9"/>
<dbReference type="PANTHER" id="PTHR43157">
    <property type="entry name" value="PHOSPHATIDYLINOSITOL-GLYCAN BIOSYNTHESIS CLASS F PROTEIN-RELATED"/>
    <property type="match status" value="1"/>
</dbReference>
<dbReference type="KEGG" id="pno:SNOG_00312"/>
<dbReference type="AlphaFoldDB" id="A0A7U2HUI9"/>
<reference evidence="3" key="1">
    <citation type="journal article" date="2021" name="BMC Genomics">
        <title>Chromosome-level genome assembly and manually-curated proteome of model necrotroph Parastagonospora nodorum Sn15 reveals a genome-wide trove of candidate effector homologs, and redundancy of virulence-related functions within an accessory chromosome.</title>
        <authorList>
            <person name="Bertazzoni S."/>
            <person name="Jones D.A.B."/>
            <person name="Phan H.T."/>
            <person name="Tan K.-C."/>
            <person name="Hane J.K."/>
        </authorList>
    </citation>
    <scope>NUCLEOTIDE SEQUENCE [LARGE SCALE GENOMIC DNA]</scope>
    <source>
        <strain evidence="3">SN15 / ATCC MYA-4574 / FGSC 10173)</strain>
    </source>
</reference>
<organism evidence="2 3">
    <name type="scientific">Phaeosphaeria nodorum (strain SN15 / ATCC MYA-4574 / FGSC 10173)</name>
    <name type="common">Glume blotch fungus</name>
    <name type="synonym">Parastagonospora nodorum</name>
    <dbReference type="NCBI Taxonomy" id="321614"/>
    <lineage>
        <taxon>Eukaryota</taxon>
        <taxon>Fungi</taxon>
        <taxon>Dikarya</taxon>
        <taxon>Ascomycota</taxon>
        <taxon>Pezizomycotina</taxon>
        <taxon>Dothideomycetes</taxon>
        <taxon>Pleosporomycetidae</taxon>
        <taxon>Pleosporales</taxon>
        <taxon>Pleosporineae</taxon>
        <taxon>Phaeosphaeriaceae</taxon>
        <taxon>Parastagonospora</taxon>
    </lineage>
</organism>
<dbReference type="RefSeq" id="XP_001791002.1">
    <property type="nucleotide sequence ID" value="XM_001790950.1"/>
</dbReference>
<sequence>MAEAFTTVPAKSSPARFRYTKANPVKDPTTSFAGKTILITGPNAGLGFEAATKFARLGASKLIFGVRSLERGQEAKTKIEQLTKCKRDAIQLVQLDMGSYASIEKFAKSVTDEFPVIHAAVLNAGVAPPSYKLSQEGWEMSLQVNVISTAYLAILLLPKLRESGRAIGEPAYLEFVSSTGHGDVTTESVRDGKSILKKVNDPANFKFTAQYQITKLLEIWAMEHIAAKTSPKEVIVNSACPGLCKSSIGRDFGIVLRGLDAVFKGIFAQTAEAGSRILVSAVTAGTDSHGGFWALDAVSVPGELVTSDEGKALSKQFWAEVLDVLRKQNADVEAILNG</sequence>
<dbReference type="Pfam" id="PF00106">
    <property type="entry name" value="adh_short"/>
    <property type="match status" value="1"/>
</dbReference>
<evidence type="ECO:0000313" key="3">
    <source>
        <dbReference type="Proteomes" id="UP000663193"/>
    </source>
</evidence>
<dbReference type="SUPFAM" id="SSF51735">
    <property type="entry name" value="NAD(P)-binding Rossmann-fold domains"/>
    <property type="match status" value="1"/>
</dbReference>
<dbReference type="PRINTS" id="PR00081">
    <property type="entry name" value="GDHRDH"/>
</dbReference>
<keyword evidence="1" id="KW-0560">Oxidoreductase</keyword>
<evidence type="ECO:0000256" key="1">
    <source>
        <dbReference type="ARBA" id="ARBA00023002"/>
    </source>
</evidence>
<dbReference type="VEuPathDB" id="FungiDB:JI435_003120"/>
<dbReference type="Gene3D" id="3.40.50.720">
    <property type="entry name" value="NAD(P)-binding Rossmann-like Domain"/>
    <property type="match status" value="1"/>
</dbReference>
<proteinExistence type="predicted"/>
<keyword evidence="3" id="KW-1185">Reference proteome</keyword>